<dbReference type="PANTHER" id="PTHR35936">
    <property type="entry name" value="MEMBRANE-BOUND LYTIC MUREIN TRANSGLYCOSYLASE F"/>
    <property type="match status" value="1"/>
</dbReference>
<evidence type="ECO:0000256" key="2">
    <source>
        <dbReference type="SAM" id="SignalP"/>
    </source>
</evidence>
<evidence type="ECO:0000313" key="4">
    <source>
        <dbReference type="EMBL" id="KTR06313.1"/>
    </source>
</evidence>
<feature type="signal peptide" evidence="2">
    <location>
        <begin position="1"/>
        <end position="19"/>
    </location>
</feature>
<dbReference type="CDD" id="cd13626">
    <property type="entry name" value="PBP2_Cystine_like"/>
    <property type="match status" value="1"/>
</dbReference>
<evidence type="ECO:0000313" key="5">
    <source>
        <dbReference type="Proteomes" id="UP000078529"/>
    </source>
</evidence>
<protein>
    <submittedName>
        <fullName evidence="4">Amino acid ABC transporter</fullName>
    </submittedName>
</protein>
<dbReference type="EMBL" id="LDQA01000019">
    <property type="protein sequence ID" value="KTR06313.1"/>
    <property type="molecule type" value="Genomic_DNA"/>
</dbReference>
<feature type="domain" description="Solute-binding protein family 3/N-terminal" evidence="3">
    <location>
        <begin position="34"/>
        <end position="251"/>
    </location>
</feature>
<dbReference type="PATRIC" id="fig|401562.4.peg.1298"/>
<dbReference type="InterPro" id="IPR001638">
    <property type="entry name" value="Solute-binding_3/MltF_N"/>
</dbReference>
<keyword evidence="5" id="KW-1185">Reference proteome</keyword>
<dbReference type="RefSeq" id="WP_058599719.1">
    <property type="nucleotide sequence ID" value="NZ_LDQA01000019.1"/>
</dbReference>
<comment type="caution">
    <text evidence="4">The sequence shown here is derived from an EMBL/GenBank/DDBJ whole genome shotgun (WGS) entry which is preliminary data.</text>
</comment>
<keyword evidence="1 2" id="KW-0732">Signal</keyword>
<dbReference type="PANTHER" id="PTHR35936:SF19">
    <property type="entry name" value="AMINO-ACID-BINDING PROTEIN YXEM-RELATED"/>
    <property type="match status" value="1"/>
</dbReference>
<name>A0A175RSC6_9HYPH</name>
<dbReference type="Gene3D" id="3.40.190.10">
    <property type="entry name" value="Periplasmic binding protein-like II"/>
    <property type="match status" value="2"/>
</dbReference>
<dbReference type="SMART" id="SM00062">
    <property type="entry name" value="PBPb"/>
    <property type="match status" value="1"/>
</dbReference>
<dbReference type="SUPFAM" id="SSF53850">
    <property type="entry name" value="Periplasmic binding protein-like II"/>
    <property type="match status" value="1"/>
</dbReference>
<dbReference type="Pfam" id="PF00497">
    <property type="entry name" value="SBP_bac_3"/>
    <property type="match status" value="1"/>
</dbReference>
<gene>
    <name evidence="4" type="ORF">NS365_07820</name>
</gene>
<accession>A0A175RSC6</accession>
<evidence type="ECO:0000259" key="3">
    <source>
        <dbReference type="SMART" id="SM00062"/>
    </source>
</evidence>
<dbReference type="AlphaFoldDB" id="A0A175RSC6"/>
<proteinExistence type="predicted"/>
<sequence>MPLKTIAFALATLSTLAFAAPALAAGPELLVPGKLQAATEGTFSPFSMRAPDGTLDGLEIRVMKEVARRMGVEYAPVLIKWDSLLIGLEADQFDVISAAMDITPERQKRVTFADGWLESGGRILTPKSSPIKSAEDLKGKTVGALVSSTFSKIAEEKGASVKGYKADADAIQDLVNGNVDAVITDSIAGAWAIKEAKLPIVMTDDYVSRVQKGFAIKRGKPELTAAIDKALAEMVADGTYAKLTSDLIGFDPAPKEPIRSQP</sequence>
<feature type="chain" id="PRO_5008042189" evidence="2">
    <location>
        <begin position="20"/>
        <end position="262"/>
    </location>
</feature>
<evidence type="ECO:0000256" key="1">
    <source>
        <dbReference type="ARBA" id="ARBA00022729"/>
    </source>
</evidence>
<organism evidence="4 5">
    <name type="scientific">Aureimonas ureilytica</name>
    <dbReference type="NCBI Taxonomy" id="401562"/>
    <lineage>
        <taxon>Bacteria</taxon>
        <taxon>Pseudomonadati</taxon>
        <taxon>Pseudomonadota</taxon>
        <taxon>Alphaproteobacteria</taxon>
        <taxon>Hyphomicrobiales</taxon>
        <taxon>Aurantimonadaceae</taxon>
        <taxon>Aureimonas</taxon>
    </lineage>
</organism>
<reference evidence="4 5" key="1">
    <citation type="journal article" date="2016" name="Front. Microbiol.">
        <title>Genomic Resource of Rice Seed Associated Bacteria.</title>
        <authorList>
            <person name="Midha S."/>
            <person name="Bansal K."/>
            <person name="Sharma S."/>
            <person name="Kumar N."/>
            <person name="Patil P.P."/>
            <person name="Chaudhry V."/>
            <person name="Patil P.B."/>
        </authorList>
    </citation>
    <scope>NUCLEOTIDE SEQUENCE [LARGE SCALE GENOMIC DNA]</scope>
    <source>
        <strain evidence="4 5">NS365</strain>
    </source>
</reference>
<dbReference type="Proteomes" id="UP000078529">
    <property type="component" value="Unassembled WGS sequence"/>
</dbReference>